<keyword evidence="2" id="KW-1185">Reference proteome</keyword>
<dbReference type="Proteomes" id="UP001151760">
    <property type="component" value="Unassembled WGS sequence"/>
</dbReference>
<comment type="caution">
    <text evidence="1">The sequence shown here is derived from an EMBL/GenBank/DDBJ whole genome shotgun (WGS) entry which is preliminary data.</text>
</comment>
<organism evidence="1 2">
    <name type="scientific">Tanacetum coccineum</name>
    <dbReference type="NCBI Taxonomy" id="301880"/>
    <lineage>
        <taxon>Eukaryota</taxon>
        <taxon>Viridiplantae</taxon>
        <taxon>Streptophyta</taxon>
        <taxon>Embryophyta</taxon>
        <taxon>Tracheophyta</taxon>
        <taxon>Spermatophyta</taxon>
        <taxon>Magnoliopsida</taxon>
        <taxon>eudicotyledons</taxon>
        <taxon>Gunneridae</taxon>
        <taxon>Pentapetalae</taxon>
        <taxon>asterids</taxon>
        <taxon>campanulids</taxon>
        <taxon>Asterales</taxon>
        <taxon>Asteraceae</taxon>
        <taxon>Asteroideae</taxon>
        <taxon>Anthemideae</taxon>
        <taxon>Anthemidinae</taxon>
        <taxon>Tanacetum</taxon>
    </lineage>
</organism>
<proteinExistence type="predicted"/>
<name>A0ABQ5BYT9_9ASTR</name>
<dbReference type="EMBL" id="BQNB010013770">
    <property type="protein sequence ID" value="GJT20061.1"/>
    <property type="molecule type" value="Genomic_DNA"/>
</dbReference>
<evidence type="ECO:0000313" key="1">
    <source>
        <dbReference type="EMBL" id="GJT20061.1"/>
    </source>
</evidence>
<sequence length="149" mass="17287">MVEPEPVKPTKKKVQIMLDEEIALKLQAGIDGEERITRAEEEKIDEANIAWDGIQAKVDADYQLVERLAKEKRNKPPTKTQQKKTLITYLKNMEGYKHKDLKSKDFDSIKELFDKAFKRVNMFVDFRTDLVEGSSKRAGKELEQESTKK</sequence>
<reference evidence="1" key="2">
    <citation type="submission" date="2022-01" db="EMBL/GenBank/DDBJ databases">
        <authorList>
            <person name="Yamashiro T."/>
            <person name="Shiraishi A."/>
            <person name="Satake H."/>
            <person name="Nakayama K."/>
        </authorList>
    </citation>
    <scope>NUCLEOTIDE SEQUENCE</scope>
</reference>
<reference evidence="1" key="1">
    <citation type="journal article" date="2022" name="Int. J. Mol. Sci.">
        <title>Draft Genome of Tanacetum Coccineum: Genomic Comparison of Closely Related Tanacetum-Family Plants.</title>
        <authorList>
            <person name="Yamashiro T."/>
            <person name="Shiraishi A."/>
            <person name="Nakayama K."/>
            <person name="Satake H."/>
        </authorList>
    </citation>
    <scope>NUCLEOTIDE SEQUENCE</scope>
</reference>
<gene>
    <name evidence="1" type="ORF">Tco_0878767</name>
</gene>
<accession>A0ABQ5BYT9</accession>
<protein>
    <submittedName>
        <fullName evidence="1">Uncharacterized protein</fullName>
    </submittedName>
</protein>
<evidence type="ECO:0000313" key="2">
    <source>
        <dbReference type="Proteomes" id="UP001151760"/>
    </source>
</evidence>